<reference evidence="7" key="1">
    <citation type="submission" date="2017-07" db="EMBL/GenBank/DDBJ databases">
        <title>Taro Niue Genome Assembly and Annotation.</title>
        <authorList>
            <person name="Atibalentja N."/>
            <person name="Keating K."/>
            <person name="Fields C.J."/>
        </authorList>
    </citation>
    <scope>NUCLEOTIDE SEQUENCE</scope>
    <source>
        <strain evidence="7">Niue_2</strain>
        <tissue evidence="7">Leaf</tissue>
    </source>
</reference>
<dbReference type="GO" id="GO:0000287">
    <property type="term" value="F:magnesium ion binding"/>
    <property type="evidence" value="ECO:0007669"/>
    <property type="project" value="InterPro"/>
</dbReference>
<dbReference type="SUPFAM" id="SSF48239">
    <property type="entry name" value="Terpenoid cyclases/Protein prenyltransferases"/>
    <property type="match status" value="1"/>
</dbReference>
<dbReference type="GO" id="GO:0016114">
    <property type="term" value="P:terpenoid biosynthetic process"/>
    <property type="evidence" value="ECO:0007669"/>
    <property type="project" value="InterPro"/>
</dbReference>
<dbReference type="OrthoDB" id="672026at2759"/>
<evidence type="ECO:0000256" key="1">
    <source>
        <dbReference type="ARBA" id="ARBA00001946"/>
    </source>
</evidence>
<dbReference type="GO" id="GO:0010333">
    <property type="term" value="F:terpene synthase activity"/>
    <property type="evidence" value="ECO:0007669"/>
    <property type="project" value="InterPro"/>
</dbReference>
<accession>A0A843XTY1</accession>
<dbReference type="InterPro" id="IPR036965">
    <property type="entry name" value="Terpene_synth_N_sf"/>
</dbReference>
<evidence type="ECO:0000256" key="4">
    <source>
        <dbReference type="ARBA" id="ARBA00023239"/>
    </source>
</evidence>
<protein>
    <submittedName>
        <fullName evidence="7">Uncharacterized protein</fullName>
    </submittedName>
</protein>
<dbReference type="Gene3D" id="1.50.10.130">
    <property type="entry name" value="Terpene synthase, N-terminal domain"/>
    <property type="match status" value="1"/>
</dbReference>
<evidence type="ECO:0000256" key="3">
    <source>
        <dbReference type="ARBA" id="ARBA00022842"/>
    </source>
</evidence>
<dbReference type="Gene3D" id="1.10.600.10">
    <property type="entry name" value="Farnesyl Diphosphate Synthase"/>
    <property type="match status" value="1"/>
</dbReference>
<keyword evidence="8" id="KW-1185">Reference proteome</keyword>
<dbReference type="InterPro" id="IPR005630">
    <property type="entry name" value="Terpene_synthase_metal-bd"/>
</dbReference>
<feature type="domain" description="Terpene synthase metal-binding" evidence="6">
    <location>
        <begin position="239"/>
        <end position="352"/>
    </location>
</feature>
<dbReference type="AlphaFoldDB" id="A0A843XTY1"/>
<evidence type="ECO:0000259" key="5">
    <source>
        <dbReference type="Pfam" id="PF01397"/>
    </source>
</evidence>
<evidence type="ECO:0000259" key="6">
    <source>
        <dbReference type="Pfam" id="PF03936"/>
    </source>
</evidence>
<gene>
    <name evidence="7" type="ORF">Taro_055533</name>
</gene>
<dbReference type="EMBL" id="NMUH01013007">
    <property type="protein sequence ID" value="MQM22480.1"/>
    <property type="molecule type" value="Genomic_DNA"/>
</dbReference>
<keyword evidence="2" id="KW-0479">Metal-binding</keyword>
<name>A0A843XTY1_COLES</name>
<feature type="non-terminal residue" evidence="7">
    <location>
        <position position="1"/>
    </location>
</feature>
<dbReference type="Proteomes" id="UP000652761">
    <property type="component" value="Unassembled WGS sequence"/>
</dbReference>
<comment type="cofactor">
    <cofactor evidence="1">
        <name>Mg(2+)</name>
        <dbReference type="ChEBI" id="CHEBI:18420"/>
    </cofactor>
</comment>
<evidence type="ECO:0000313" key="7">
    <source>
        <dbReference type="EMBL" id="MQM22480.1"/>
    </source>
</evidence>
<dbReference type="InterPro" id="IPR008930">
    <property type="entry name" value="Terpenoid_cyclase/PrenylTrfase"/>
</dbReference>
<dbReference type="InterPro" id="IPR008949">
    <property type="entry name" value="Isoprenoid_synthase_dom_sf"/>
</dbReference>
<dbReference type="PANTHER" id="PTHR31225:SF0">
    <property type="entry name" value="S-(+)-LINALOOL SYNTHASE, CHLOROPLASTIC"/>
    <property type="match status" value="1"/>
</dbReference>
<keyword evidence="4" id="KW-0456">Lyase</keyword>
<sequence length="352" mass="40245">RRRAAASAAARTRGDAVLQSRRHAEYLEKVRGQLLRVDSPGKAMATVDALQRLGIDYHFEEEVGTLLQFICESFDDDAGAGAAGDLHDVSLSFRLLRQGRFHVPTDPFDRFMDGQGSFKESISKGIPGLLNLHEASYLGVQGEHVLDEAQAFSQKHLKASMGWLEPGDLAQQVIREALDHPYHTTPQRYKSRKYLEHFEGRSGGDEMILLGELARLDFNMVQTLHRMELLRFSKWWNTWGMSQDLVFARNQPLKWYMWSMAALSNPKFSDYRFEFTKCIALIYIIDDIFDVYGSLEELVLFTETVKKWDSPEVGTLPSCMEICYTTLYDVTNEIASKVYKEHGWNPISSLKK</sequence>
<evidence type="ECO:0000256" key="2">
    <source>
        <dbReference type="ARBA" id="ARBA00022723"/>
    </source>
</evidence>
<dbReference type="InterPro" id="IPR050148">
    <property type="entry name" value="Terpene_synthase-like"/>
</dbReference>
<organism evidence="7 8">
    <name type="scientific">Colocasia esculenta</name>
    <name type="common">Wild taro</name>
    <name type="synonym">Arum esculentum</name>
    <dbReference type="NCBI Taxonomy" id="4460"/>
    <lineage>
        <taxon>Eukaryota</taxon>
        <taxon>Viridiplantae</taxon>
        <taxon>Streptophyta</taxon>
        <taxon>Embryophyta</taxon>
        <taxon>Tracheophyta</taxon>
        <taxon>Spermatophyta</taxon>
        <taxon>Magnoliopsida</taxon>
        <taxon>Liliopsida</taxon>
        <taxon>Araceae</taxon>
        <taxon>Aroideae</taxon>
        <taxon>Colocasieae</taxon>
        <taxon>Colocasia</taxon>
    </lineage>
</organism>
<feature type="non-terminal residue" evidence="7">
    <location>
        <position position="352"/>
    </location>
</feature>
<keyword evidence="3" id="KW-0460">Magnesium</keyword>
<comment type="caution">
    <text evidence="7">The sequence shown here is derived from an EMBL/GenBank/DDBJ whole genome shotgun (WGS) entry which is preliminary data.</text>
</comment>
<proteinExistence type="predicted"/>
<dbReference type="PANTHER" id="PTHR31225">
    <property type="entry name" value="OS04G0344100 PROTEIN-RELATED"/>
    <property type="match status" value="1"/>
</dbReference>
<dbReference type="Pfam" id="PF01397">
    <property type="entry name" value="Terpene_synth"/>
    <property type="match status" value="1"/>
</dbReference>
<dbReference type="InterPro" id="IPR001906">
    <property type="entry name" value="Terpene_synth_N"/>
</dbReference>
<dbReference type="Pfam" id="PF03936">
    <property type="entry name" value="Terpene_synth_C"/>
    <property type="match status" value="1"/>
</dbReference>
<feature type="domain" description="Terpene synthase N-terminal" evidence="5">
    <location>
        <begin position="21"/>
        <end position="174"/>
    </location>
</feature>
<evidence type="ECO:0000313" key="8">
    <source>
        <dbReference type="Proteomes" id="UP000652761"/>
    </source>
</evidence>
<dbReference type="SUPFAM" id="SSF48576">
    <property type="entry name" value="Terpenoid synthases"/>
    <property type="match status" value="1"/>
</dbReference>